<proteinExistence type="predicted"/>
<name>A0A8X6MQE7_NEPPI</name>
<protein>
    <submittedName>
        <fullName evidence="1">Uncharacterized protein</fullName>
    </submittedName>
</protein>
<keyword evidence="2" id="KW-1185">Reference proteome</keyword>
<gene>
    <name evidence="1" type="ORF">NPIL_155941</name>
</gene>
<organism evidence="1 2">
    <name type="scientific">Nephila pilipes</name>
    <name type="common">Giant wood spider</name>
    <name type="synonym">Nephila maculata</name>
    <dbReference type="NCBI Taxonomy" id="299642"/>
    <lineage>
        <taxon>Eukaryota</taxon>
        <taxon>Metazoa</taxon>
        <taxon>Ecdysozoa</taxon>
        <taxon>Arthropoda</taxon>
        <taxon>Chelicerata</taxon>
        <taxon>Arachnida</taxon>
        <taxon>Araneae</taxon>
        <taxon>Araneomorphae</taxon>
        <taxon>Entelegynae</taxon>
        <taxon>Araneoidea</taxon>
        <taxon>Nephilidae</taxon>
        <taxon>Nephila</taxon>
    </lineage>
</organism>
<comment type="caution">
    <text evidence="1">The sequence shown here is derived from an EMBL/GenBank/DDBJ whole genome shotgun (WGS) entry which is preliminary data.</text>
</comment>
<dbReference type="EMBL" id="BMAW01095856">
    <property type="protein sequence ID" value="GFS72258.1"/>
    <property type="molecule type" value="Genomic_DNA"/>
</dbReference>
<dbReference type="Proteomes" id="UP000887013">
    <property type="component" value="Unassembled WGS sequence"/>
</dbReference>
<evidence type="ECO:0000313" key="2">
    <source>
        <dbReference type="Proteomes" id="UP000887013"/>
    </source>
</evidence>
<accession>A0A8X6MQE7</accession>
<dbReference type="AlphaFoldDB" id="A0A8X6MQE7"/>
<reference evidence="1" key="1">
    <citation type="submission" date="2020-08" db="EMBL/GenBank/DDBJ databases">
        <title>Multicomponent nature underlies the extraordinary mechanical properties of spider dragline silk.</title>
        <authorList>
            <person name="Kono N."/>
            <person name="Nakamura H."/>
            <person name="Mori M."/>
            <person name="Yoshida Y."/>
            <person name="Ohtoshi R."/>
            <person name="Malay A.D."/>
            <person name="Moran D.A.P."/>
            <person name="Tomita M."/>
            <person name="Numata K."/>
            <person name="Arakawa K."/>
        </authorList>
    </citation>
    <scope>NUCLEOTIDE SEQUENCE</scope>
</reference>
<sequence length="101" mass="11856">MGQTLSSNSCPMRFQNFLSLARSMGQHRQAVTKGGLIPFYSVSVEFFSTLLSFHLQPVLLFMEKSDELRTEGYIEQEIRSDVTRMHPKELEMEQTRRYFTR</sequence>
<evidence type="ECO:0000313" key="1">
    <source>
        <dbReference type="EMBL" id="GFS72258.1"/>
    </source>
</evidence>